<dbReference type="Gene3D" id="2.60.120.200">
    <property type="match status" value="1"/>
</dbReference>
<evidence type="ECO:0000313" key="2">
    <source>
        <dbReference type="EMBL" id="TCN25478.1"/>
    </source>
</evidence>
<dbReference type="InterPro" id="IPR036514">
    <property type="entry name" value="SGNH_hydro_sf"/>
</dbReference>
<dbReference type="RefSeq" id="WP_132005238.1">
    <property type="nucleotide sequence ID" value="NZ_JABUHM010000003.1"/>
</dbReference>
<dbReference type="SUPFAM" id="SSF49899">
    <property type="entry name" value="Concanavalin A-like lectins/glucanases"/>
    <property type="match status" value="1"/>
</dbReference>
<dbReference type="GO" id="GO:0030246">
    <property type="term" value="F:carbohydrate binding"/>
    <property type="evidence" value="ECO:0007669"/>
    <property type="project" value="UniProtKB-KW"/>
</dbReference>
<gene>
    <name evidence="2" type="ORF">EV146_105135</name>
</gene>
<organism evidence="2 3">
    <name type="scientific">Mesobacillus foraminis</name>
    <dbReference type="NCBI Taxonomy" id="279826"/>
    <lineage>
        <taxon>Bacteria</taxon>
        <taxon>Bacillati</taxon>
        <taxon>Bacillota</taxon>
        <taxon>Bacilli</taxon>
        <taxon>Bacillales</taxon>
        <taxon>Bacillaceae</taxon>
        <taxon>Mesobacillus</taxon>
    </lineage>
</organism>
<keyword evidence="2" id="KW-0430">Lectin</keyword>
<keyword evidence="3" id="KW-1185">Reference proteome</keyword>
<dbReference type="Gene3D" id="3.40.50.1110">
    <property type="entry name" value="SGNH hydrolase"/>
    <property type="match status" value="1"/>
</dbReference>
<dbReference type="SUPFAM" id="SSF52266">
    <property type="entry name" value="SGNH hydrolase"/>
    <property type="match status" value="1"/>
</dbReference>
<dbReference type="CDD" id="cd00229">
    <property type="entry name" value="SGNH_hydrolase"/>
    <property type="match status" value="1"/>
</dbReference>
<dbReference type="InterPro" id="IPR013320">
    <property type="entry name" value="ConA-like_dom_sf"/>
</dbReference>
<evidence type="ECO:0000313" key="3">
    <source>
        <dbReference type="Proteomes" id="UP000295689"/>
    </source>
</evidence>
<dbReference type="Pfam" id="PF13385">
    <property type="entry name" value="Laminin_G_3"/>
    <property type="match status" value="1"/>
</dbReference>
<evidence type="ECO:0000259" key="1">
    <source>
        <dbReference type="Pfam" id="PF13472"/>
    </source>
</evidence>
<name>A0A4R2BEU6_9BACI</name>
<dbReference type="Pfam" id="PF13472">
    <property type="entry name" value="Lipase_GDSL_2"/>
    <property type="match status" value="1"/>
</dbReference>
<proteinExistence type="predicted"/>
<dbReference type="EMBL" id="SLVV01000005">
    <property type="protein sequence ID" value="TCN25478.1"/>
    <property type="molecule type" value="Genomic_DNA"/>
</dbReference>
<dbReference type="InterPro" id="IPR013830">
    <property type="entry name" value="SGNH_hydro"/>
</dbReference>
<dbReference type="Proteomes" id="UP000295689">
    <property type="component" value="Unassembled WGS sequence"/>
</dbReference>
<protein>
    <submittedName>
        <fullName evidence="2">Concanavalin A-like lectin/glucanase superfamily protein</fullName>
    </submittedName>
</protein>
<dbReference type="AlphaFoldDB" id="A0A4R2BEU6"/>
<reference evidence="2 3" key="1">
    <citation type="journal article" date="2015" name="Stand. Genomic Sci.">
        <title>Genomic Encyclopedia of Bacterial and Archaeal Type Strains, Phase III: the genomes of soil and plant-associated and newly described type strains.</title>
        <authorList>
            <person name="Whitman W.B."/>
            <person name="Woyke T."/>
            <person name="Klenk H.P."/>
            <person name="Zhou Y."/>
            <person name="Lilburn T.G."/>
            <person name="Beck B.J."/>
            <person name="De Vos P."/>
            <person name="Vandamme P."/>
            <person name="Eisen J.A."/>
            <person name="Garrity G."/>
            <person name="Hugenholtz P."/>
            <person name="Kyrpides N.C."/>
        </authorList>
    </citation>
    <scope>NUCLEOTIDE SEQUENCE [LARGE SCALE GENOMIC DNA]</scope>
    <source>
        <strain evidence="2 3">CV53</strain>
    </source>
</reference>
<feature type="domain" description="SGNH hydrolase-type esterase" evidence="1">
    <location>
        <begin position="152"/>
        <end position="267"/>
    </location>
</feature>
<accession>A0A4R2BEU6</accession>
<comment type="caution">
    <text evidence="2">The sequence shown here is derived from an EMBL/GenBank/DDBJ whole genome shotgun (WGS) entry which is preliminary data.</text>
</comment>
<sequence>MADAPKLIEKDNLVTAYPKINASIDNANEALNKASTAETNATSALSKSNTALTQSGEAKTTANGVKDEFDRVVAEAGSNNPEVVQARGTAVNLNARLNGVDSLLAETAKKETVSTTTGQRWTTTKEQTIVTLDNEGYTALVAPKSYRKRIVFYGSSTTSGYGPTDILNSYVERLKIKLGALGFDVINRGKGSDTTQLGIDRFFKDVVPAKPDFITLAFTIGNEGITSAKTTVENLALYKQFRDNYIKLINMARQNGIVPIVFTQALTTQYNDFVYSLALKLTEEIKAMGVMTVGWTGITDNLSKRVISGMLIDSVHYNDATHLELSNAIPPTLFDKVRYNQVTDLKSPNTRRYARIGAYFVGTPIYYTPMSTTDITTFSIFLRFRRQAVDNTLGTILSVNANNRVYFQAHGGLAINFTGSNESGVETFLDSNKTKADGIWHSLGLTFNNFDKKLRVYIDGVFQVELASPNVFVDKITIGGRGTTTYTSSNTDIKDFALYRTRLTDKEIKKLHEEGVFTQSSLEIYSPFHDDELFPGGNVVNLACTSVNLVVNELQTDISINKDA</sequence>